<dbReference type="Proteomes" id="UP000645217">
    <property type="component" value="Unassembled WGS sequence"/>
</dbReference>
<feature type="region of interest" description="Disordered" evidence="1">
    <location>
        <begin position="61"/>
        <end position="112"/>
    </location>
</feature>
<dbReference type="EMBL" id="BMNT01000013">
    <property type="protein sequence ID" value="GGK82715.1"/>
    <property type="molecule type" value="Genomic_DNA"/>
</dbReference>
<organism evidence="3 4">
    <name type="scientific">Sphaerisporangium melleum</name>
    <dbReference type="NCBI Taxonomy" id="321316"/>
    <lineage>
        <taxon>Bacteria</taxon>
        <taxon>Bacillati</taxon>
        <taxon>Actinomycetota</taxon>
        <taxon>Actinomycetes</taxon>
        <taxon>Streptosporangiales</taxon>
        <taxon>Streptosporangiaceae</taxon>
        <taxon>Sphaerisporangium</taxon>
    </lineage>
</organism>
<evidence type="ECO:0000256" key="1">
    <source>
        <dbReference type="SAM" id="MobiDB-lite"/>
    </source>
</evidence>
<protein>
    <submittedName>
        <fullName evidence="3">Uncharacterized protein</fullName>
    </submittedName>
</protein>
<dbReference type="AlphaFoldDB" id="A0A917R1H0"/>
<feature type="compositionally biased region" description="Gly residues" evidence="1">
    <location>
        <begin position="101"/>
        <end position="110"/>
    </location>
</feature>
<keyword evidence="2" id="KW-0812">Transmembrane</keyword>
<keyword evidence="2" id="KW-0472">Membrane</keyword>
<feature type="compositionally biased region" description="Low complexity" evidence="1">
    <location>
        <begin position="65"/>
        <end position="84"/>
    </location>
</feature>
<reference evidence="3" key="2">
    <citation type="submission" date="2020-09" db="EMBL/GenBank/DDBJ databases">
        <authorList>
            <person name="Sun Q."/>
            <person name="Ohkuma M."/>
        </authorList>
    </citation>
    <scope>NUCLEOTIDE SEQUENCE</scope>
    <source>
        <strain evidence="3">JCM 13064</strain>
    </source>
</reference>
<evidence type="ECO:0000313" key="4">
    <source>
        <dbReference type="Proteomes" id="UP000645217"/>
    </source>
</evidence>
<sequence length="183" mass="17995">MPGDAASCGGGGVNRRPLLVVGGWLVAVLVATGAGVVVTAFLGDAVTGSVSRALSPADVRRSLEASAPSPGTAGSPAAPASPTGPVGPPPASPSRPASSGTPGGTGGAGGKETVIAASGGVVVARCEGGMVTLRSWTPAQGYEVKDAERGPRDKVRVRFQGPSRSEVEVWCRGDRPAFAVRNG</sequence>
<evidence type="ECO:0000256" key="2">
    <source>
        <dbReference type="SAM" id="Phobius"/>
    </source>
</evidence>
<gene>
    <name evidence="3" type="ORF">GCM10007964_26670</name>
</gene>
<evidence type="ECO:0000313" key="3">
    <source>
        <dbReference type="EMBL" id="GGK82715.1"/>
    </source>
</evidence>
<keyword evidence="2" id="KW-1133">Transmembrane helix</keyword>
<proteinExistence type="predicted"/>
<reference evidence="3" key="1">
    <citation type="journal article" date="2014" name="Int. J. Syst. Evol. Microbiol.">
        <title>Complete genome sequence of Corynebacterium casei LMG S-19264T (=DSM 44701T), isolated from a smear-ripened cheese.</title>
        <authorList>
            <consortium name="US DOE Joint Genome Institute (JGI-PGF)"/>
            <person name="Walter F."/>
            <person name="Albersmeier A."/>
            <person name="Kalinowski J."/>
            <person name="Ruckert C."/>
        </authorList>
    </citation>
    <scope>NUCLEOTIDE SEQUENCE</scope>
    <source>
        <strain evidence="3">JCM 13064</strain>
    </source>
</reference>
<name>A0A917R1H0_9ACTN</name>
<comment type="caution">
    <text evidence="3">The sequence shown here is derived from an EMBL/GenBank/DDBJ whole genome shotgun (WGS) entry which is preliminary data.</text>
</comment>
<feature type="transmembrane region" description="Helical" evidence="2">
    <location>
        <begin position="21"/>
        <end position="42"/>
    </location>
</feature>
<accession>A0A917R1H0</accession>
<keyword evidence="4" id="KW-1185">Reference proteome</keyword>